<keyword evidence="16" id="KW-1185">Reference proteome</keyword>
<dbReference type="Pfam" id="PF01794">
    <property type="entry name" value="Ferric_reduct"/>
    <property type="match status" value="1"/>
</dbReference>
<dbReference type="Gene3D" id="2.40.30.10">
    <property type="entry name" value="Translation factors"/>
    <property type="match status" value="1"/>
</dbReference>
<dbReference type="InterPro" id="IPR001433">
    <property type="entry name" value="OxRdtase_FAD/NAD-bd"/>
</dbReference>
<dbReference type="SUPFAM" id="SSF52343">
    <property type="entry name" value="Ferredoxin reductase-like, C-terminal NADP-linked domain"/>
    <property type="match status" value="1"/>
</dbReference>
<dbReference type="Proteomes" id="UP000034228">
    <property type="component" value="Unassembled WGS sequence"/>
</dbReference>
<dbReference type="InterPro" id="IPR017927">
    <property type="entry name" value="FAD-bd_FR_type"/>
</dbReference>
<dbReference type="EMBL" id="LAHO01000002">
    <property type="protein sequence ID" value="KKO47052.1"/>
    <property type="molecule type" value="Genomic_DNA"/>
</dbReference>
<keyword evidence="6" id="KW-0479">Metal-binding</keyword>
<evidence type="ECO:0000256" key="6">
    <source>
        <dbReference type="ARBA" id="ARBA00022723"/>
    </source>
</evidence>
<keyword evidence="9" id="KW-0560">Oxidoreductase</keyword>
<comment type="subcellular location">
    <subcellularLocation>
        <location evidence="2">Membrane</location>
        <topology evidence="2">Multi-pass membrane protein</topology>
    </subcellularLocation>
</comment>
<dbReference type="PANTHER" id="PTHR47354">
    <property type="entry name" value="NADH OXIDOREDUCTASE HCR"/>
    <property type="match status" value="1"/>
</dbReference>
<evidence type="ECO:0000256" key="10">
    <source>
        <dbReference type="ARBA" id="ARBA00023004"/>
    </source>
</evidence>
<dbReference type="InterPro" id="IPR013130">
    <property type="entry name" value="Fe3_Rdtase_TM_dom"/>
</dbReference>
<evidence type="ECO:0000256" key="4">
    <source>
        <dbReference type="ARBA" id="ARBA00022692"/>
    </source>
</evidence>
<dbReference type="GO" id="GO:0046872">
    <property type="term" value="F:metal ion binding"/>
    <property type="evidence" value="ECO:0007669"/>
    <property type="project" value="UniProtKB-KW"/>
</dbReference>
<evidence type="ECO:0000256" key="1">
    <source>
        <dbReference type="ARBA" id="ARBA00001974"/>
    </source>
</evidence>
<keyword evidence="5" id="KW-0001">2Fe-2S</keyword>
<dbReference type="AlphaFoldDB" id="A0A0M2V865"/>
<comment type="caution">
    <text evidence="15">The sequence shown here is derived from an EMBL/GenBank/DDBJ whole genome shotgun (WGS) entry which is preliminary data.</text>
</comment>
<evidence type="ECO:0000256" key="11">
    <source>
        <dbReference type="ARBA" id="ARBA00023014"/>
    </source>
</evidence>
<dbReference type="InterPro" id="IPR039261">
    <property type="entry name" value="FNR_nucleotide-bd"/>
</dbReference>
<name>A0A0M2V865_9GAMM</name>
<gene>
    <name evidence="15" type="ORF">WG68_02220</name>
</gene>
<feature type="transmembrane region" description="Helical" evidence="13">
    <location>
        <begin position="24"/>
        <end position="43"/>
    </location>
</feature>
<dbReference type="PRINTS" id="PR00410">
    <property type="entry name" value="PHEHYDRXLASE"/>
</dbReference>
<dbReference type="STRING" id="336831.WG68_02220"/>
<sequence>MALLFVTPADYASSGTVLNMLGRLSGIWGLSCLLVAAMLSCRVPGFDQPFGGLTKLWQLHHKLGLSGFILLLAHPLLLAFGAAEESLTAAVASLFSTRLALLAGWAALLALMVFMLPTFHLLGEPDYQRWKKLHRLAGITVLFGLSHTMALGRTFPASWHALLWGSSGLLALSAMAYRWVFSRYYGRYSYRISKVSPLADSVVELSLQPLTKPLRYRPGQFVYLRPDALELSAGNGEEHPFTLSSAPSAPVLRICIKALGDASRALQHIAVGSCVTVEGPYGNFLPLSMAPGRSLWIAGGIGIVPFLSYLRHSASQHNALDVQLIYCVEDKAHLLFADELSQLAATIDGCRLTVHFFNRDGPLDSRFVAEHCPDVSARKVWICGPAPLLCRSRAILRRAGVATGDIVTEAFTLL</sequence>
<feature type="transmembrane region" description="Helical" evidence="13">
    <location>
        <begin position="135"/>
        <end position="155"/>
    </location>
</feature>
<dbReference type="InterPro" id="IPR050415">
    <property type="entry name" value="MRET"/>
</dbReference>
<dbReference type="PANTHER" id="PTHR47354:SF8">
    <property type="entry name" value="1,2-PHENYLACETYL-COA EPOXIDASE, SUBUNIT E"/>
    <property type="match status" value="1"/>
</dbReference>
<evidence type="ECO:0000256" key="13">
    <source>
        <dbReference type="SAM" id="Phobius"/>
    </source>
</evidence>
<evidence type="ECO:0000259" key="14">
    <source>
        <dbReference type="PROSITE" id="PS51384"/>
    </source>
</evidence>
<evidence type="ECO:0000256" key="8">
    <source>
        <dbReference type="ARBA" id="ARBA00022989"/>
    </source>
</evidence>
<dbReference type="PATRIC" id="fig|336831.14.peg.3600"/>
<dbReference type="SUPFAM" id="SSF63380">
    <property type="entry name" value="Riboflavin synthase domain-like"/>
    <property type="match status" value="1"/>
</dbReference>
<evidence type="ECO:0000313" key="16">
    <source>
        <dbReference type="Proteomes" id="UP000034228"/>
    </source>
</evidence>
<keyword evidence="10" id="KW-0408">Iron</keyword>
<keyword evidence="3" id="KW-0285">Flavoprotein</keyword>
<keyword evidence="12 13" id="KW-0472">Membrane</keyword>
<organism evidence="15 16">
    <name type="scientific">Arsukibacterium ikkense</name>
    <dbReference type="NCBI Taxonomy" id="336831"/>
    <lineage>
        <taxon>Bacteria</taxon>
        <taxon>Pseudomonadati</taxon>
        <taxon>Pseudomonadota</taxon>
        <taxon>Gammaproteobacteria</taxon>
        <taxon>Chromatiales</taxon>
        <taxon>Chromatiaceae</taxon>
        <taxon>Arsukibacterium</taxon>
    </lineage>
</organism>
<reference evidence="15 16" key="1">
    <citation type="submission" date="2015-03" db="EMBL/GenBank/DDBJ databases">
        <title>Draft genome sequences of two protease-producing strains of Arsukibacterium isolated from two cold and alkaline environments.</title>
        <authorList>
            <person name="Lylloff J.E."/>
            <person name="Skov L.B."/>
            <person name="Jepsen M."/>
            <person name="Hallin P.F."/>
            <person name="Sorensen S.J."/>
            <person name="Stougaard P."/>
            <person name="Glaring M.A."/>
        </authorList>
    </citation>
    <scope>NUCLEOTIDE SEQUENCE [LARGE SCALE GENOMIC DNA]</scope>
    <source>
        <strain evidence="15 16">GCM72</strain>
    </source>
</reference>
<protein>
    <recommendedName>
        <fullName evidence="14">FAD-binding FR-type domain-containing protein</fullName>
    </recommendedName>
</protein>
<dbReference type="GO" id="GO:0016020">
    <property type="term" value="C:membrane"/>
    <property type="evidence" value="ECO:0007669"/>
    <property type="project" value="UniProtKB-SubCell"/>
</dbReference>
<dbReference type="Pfam" id="PF00175">
    <property type="entry name" value="NAD_binding_1"/>
    <property type="match status" value="1"/>
</dbReference>
<keyword evidence="7" id="KW-0274">FAD</keyword>
<feature type="domain" description="FAD-binding FR-type" evidence="14">
    <location>
        <begin position="185"/>
        <end position="287"/>
    </location>
</feature>
<comment type="cofactor">
    <cofactor evidence="1">
        <name>FAD</name>
        <dbReference type="ChEBI" id="CHEBI:57692"/>
    </cofactor>
</comment>
<proteinExistence type="predicted"/>
<dbReference type="PROSITE" id="PS51384">
    <property type="entry name" value="FAD_FR"/>
    <property type="match status" value="1"/>
</dbReference>
<evidence type="ECO:0000256" key="9">
    <source>
        <dbReference type="ARBA" id="ARBA00023002"/>
    </source>
</evidence>
<accession>A0A0M2V865</accession>
<feature type="transmembrane region" description="Helical" evidence="13">
    <location>
        <begin position="102"/>
        <end position="123"/>
    </location>
</feature>
<dbReference type="GO" id="GO:0050660">
    <property type="term" value="F:flavin adenine dinucleotide binding"/>
    <property type="evidence" value="ECO:0007669"/>
    <property type="project" value="TreeGrafter"/>
</dbReference>
<keyword evidence="4 13" id="KW-0812">Transmembrane</keyword>
<feature type="transmembrane region" description="Helical" evidence="13">
    <location>
        <begin position="63"/>
        <end position="82"/>
    </location>
</feature>
<evidence type="ECO:0000256" key="12">
    <source>
        <dbReference type="ARBA" id="ARBA00023136"/>
    </source>
</evidence>
<evidence type="ECO:0000256" key="7">
    <source>
        <dbReference type="ARBA" id="ARBA00022827"/>
    </source>
</evidence>
<evidence type="ECO:0000256" key="5">
    <source>
        <dbReference type="ARBA" id="ARBA00022714"/>
    </source>
</evidence>
<evidence type="ECO:0000256" key="3">
    <source>
        <dbReference type="ARBA" id="ARBA00022630"/>
    </source>
</evidence>
<dbReference type="InterPro" id="IPR013112">
    <property type="entry name" value="FAD-bd_8"/>
</dbReference>
<dbReference type="GO" id="GO:0051537">
    <property type="term" value="F:2 iron, 2 sulfur cluster binding"/>
    <property type="evidence" value="ECO:0007669"/>
    <property type="project" value="UniProtKB-KW"/>
</dbReference>
<keyword evidence="11" id="KW-0411">Iron-sulfur</keyword>
<dbReference type="GO" id="GO:0016491">
    <property type="term" value="F:oxidoreductase activity"/>
    <property type="evidence" value="ECO:0007669"/>
    <property type="project" value="UniProtKB-KW"/>
</dbReference>
<keyword evidence="8 13" id="KW-1133">Transmembrane helix</keyword>
<dbReference type="Gene3D" id="3.40.50.80">
    <property type="entry name" value="Nucleotide-binding domain of ferredoxin-NADP reductase (FNR) module"/>
    <property type="match status" value="1"/>
</dbReference>
<dbReference type="Pfam" id="PF08022">
    <property type="entry name" value="FAD_binding_8"/>
    <property type="match status" value="1"/>
</dbReference>
<dbReference type="InterPro" id="IPR017938">
    <property type="entry name" value="Riboflavin_synthase-like_b-brl"/>
</dbReference>
<feature type="transmembrane region" description="Helical" evidence="13">
    <location>
        <begin position="161"/>
        <end position="181"/>
    </location>
</feature>
<evidence type="ECO:0000256" key="2">
    <source>
        <dbReference type="ARBA" id="ARBA00004141"/>
    </source>
</evidence>
<evidence type="ECO:0000313" key="15">
    <source>
        <dbReference type="EMBL" id="KKO47052.1"/>
    </source>
</evidence>